<reference evidence="2" key="1">
    <citation type="journal article" date="2023" name="Mol. Phylogenet. Evol.">
        <title>Genome-scale phylogeny and comparative genomics of the fungal order Sordariales.</title>
        <authorList>
            <person name="Hensen N."/>
            <person name="Bonometti L."/>
            <person name="Westerberg I."/>
            <person name="Brannstrom I.O."/>
            <person name="Guillou S."/>
            <person name="Cros-Aarteil S."/>
            <person name="Calhoun S."/>
            <person name="Haridas S."/>
            <person name="Kuo A."/>
            <person name="Mondo S."/>
            <person name="Pangilinan J."/>
            <person name="Riley R."/>
            <person name="LaButti K."/>
            <person name="Andreopoulos B."/>
            <person name="Lipzen A."/>
            <person name="Chen C."/>
            <person name="Yan M."/>
            <person name="Daum C."/>
            <person name="Ng V."/>
            <person name="Clum A."/>
            <person name="Steindorff A."/>
            <person name="Ohm R.A."/>
            <person name="Martin F."/>
            <person name="Silar P."/>
            <person name="Natvig D.O."/>
            <person name="Lalanne C."/>
            <person name="Gautier V."/>
            <person name="Ament-Velasquez S.L."/>
            <person name="Kruys A."/>
            <person name="Hutchinson M.I."/>
            <person name="Powell A.J."/>
            <person name="Barry K."/>
            <person name="Miller A.N."/>
            <person name="Grigoriev I.V."/>
            <person name="Debuchy R."/>
            <person name="Gladieux P."/>
            <person name="Hiltunen Thoren M."/>
            <person name="Johannesson H."/>
        </authorList>
    </citation>
    <scope>NUCLEOTIDE SEQUENCE</scope>
    <source>
        <strain evidence="2">CBS 560.94</strain>
    </source>
</reference>
<keyword evidence="3" id="KW-1185">Reference proteome</keyword>
<organism evidence="2 3">
    <name type="scientific">Neurospora tetraspora</name>
    <dbReference type="NCBI Taxonomy" id="94610"/>
    <lineage>
        <taxon>Eukaryota</taxon>
        <taxon>Fungi</taxon>
        <taxon>Dikarya</taxon>
        <taxon>Ascomycota</taxon>
        <taxon>Pezizomycotina</taxon>
        <taxon>Sordariomycetes</taxon>
        <taxon>Sordariomycetidae</taxon>
        <taxon>Sordariales</taxon>
        <taxon>Sordariaceae</taxon>
        <taxon>Neurospora</taxon>
    </lineage>
</organism>
<comment type="caution">
    <text evidence="2">The sequence shown here is derived from an EMBL/GenBank/DDBJ whole genome shotgun (WGS) entry which is preliminary data.</text>
</comment>
<feature type="compositionally biased region" description="Polar residues" evidence="1">
    <location>
        <begin position="50"/>
        <end position="69"/>
    </location>
</feature>
<name>A0AAE0IZR7_9PEZI</name>
<feature type="compositionally biased region" description="Low complexity" evidence="1">
    <location>
        <begin position="26"/>
        <end position="41"/>
    </location>
</feature>
<proteinExistence type="predicted"/>
<gene>
    <name evidence="2" type="ORF">B0H65DRAFT_481493</name>
</gene>
<dbReference type="EMBL" id="JAUEPP010000011">
    <property type="protein sequence ID" value="KAK3334313.1"/>
    <property type="molecule type" value="Genomic_DNA"/>
</dbReference>
<evidence type="ECO:0000256" key="1">
    <source>
        <dbReference type="SAM" id="MobiDB-lite"/>
    </source>
</evidence>
<dbReference type="AlphaFoldDB" id="A0AAE0IZR7"/>
<protein>
    <submittedName>
        <fullName evidence="2">Uncharacterized protein</fullName>
    </submittedName>
</protein>
<sequence length="193" mass="21022">MQAPSNFSDDEELILARLEEANALADSSSSSSSDDLTSIPSSFPPDFDPYNTTLPAVLNSRNPSPSDYNGATPDRGQAKYNGPYTYHSHYCGAPRTWASVSAIHDGEGYLYGLGGTPRLGANKCSRVSCSWNSAIFVCNDNNHDISLHSWGNVAEAAYFLTGACFKYFGGQTRIAGQVYFSERWTVFITVQKC</sequence>
<dbReference type="Proteomes" id="UP001278500">
    <property type="component" value="Unassembled WGS sequence"/>
</dbReference>
<evidence type="ECO:0000313" key="2">
    <source>
        <dbReference type="EMBL" id="KAK3334313.1"/>
    </source>
</evidence>
<dbReference type="PANTHER" id="PTHR35605:SF1">
    <property type="entry name" value="ECP2 EFFECTOR PROTEIN DOMAIN-CONTAINING PROTEIN-RELATED"/>
    <property type="match status" value="1"/>
</dbReference>
<dbReference type="RefSeq" id="XP_062676479.1">
    <property type="nucleotide sequence ID" value="XM_062827630.1"/>
</dbReference>
<accession>A0AAE0IZR7</accession>
<feature type="region of interest" description="Disordered" evidence="1">
    <location>
        <begin position="24"/>
        <end position="75"/>
    </location>
</feature>
<evidence type="ECO:0000313" key="3">
    <source>
        <dbReference type="Proteomes" id="UP001278500"/>
    </source>
</evidence>
<dbReference type="PANTHER" id="PTHR35605">
    <property type="entry name" value="ECP2 EFFECTOR PROTEIN DOMAIN-CONTAINING PROTEIN-RELATED"/>
    <property type="match status" value="1"/>
</dbReference>
<dbReference type="GeneID" id="87864784"/>
<reference evidence="2" key="2">
    <citation type="submission" date="2023-06" db="EMBL/GenBank/DDBJ databases">
        <authorList>
            <consortium name="Lawrence Berkeley National Laboratory"/>
            <person name="Haridas S."/>
            <person name="Hensen N."/>
            <person name="Bonometti L."/>
            <person name="Westerberg I."/>
            <person name="Brannstrom I.O."/>
            <person name="Guillou S."/>
            <person name="Cros-Aarteil S."/>
            <person name="Calhoun S."/>
            <person name="Kuo A."/>
            <person name="Mondo S."/>
            <person name="Pangilinan J."/>
            <person name="Riley R."/>
            <person name="Labutti K."/>
            <person name="Andreopoulos B."/>
            <person name="Lipzen A."/>
            <person name="Chen C."/>
            <person name="Yanf M."/>
            <person name="Daum C."/>
            <person name="Ng V."/>
            <person name="Clum A."/>
            <person name="Steindorff A."/>
            <person name="Ohm R."/>
            <person name="Martin F."/>
            <person name="Silar P."/>
            <person name="Natvig D."/>
            <person name="Lalanne C."/>
            <person name="Gautier V."/>
            <person name="Ament-Velasquez S.L."/>
            <person name="Kruys A."/>
            <person name="Hutchinson M.I."/>
            <person name="Powell A.J."/>
            <person name="Barry K."/>
            <person name="Miller A.N."/>
            <person name="Grigoriev I.V."/>
            <person name="Debuchy R."/>
            <person name="Gladieux P."/>
            <person name="Thoren M.H."/>
            <person name="Johannesson H."/>
        </authorList>
    </citation>
    <scope>NUCLEOTIDE SEQUENCE</scope>
    <source>
        <strain evidence="2">CBS 560.94</strain>
    </source>
</reference>